<keyword evidence="2" id="KW-1185">Reference proteome</keyword>
<dbReference type="AlphaFoldDB" id="A0A5C5VKH5"/>
<sequence length="29" mass="3012">MATPEGDATGGIIPYKNLPALIGYYLGES</sequence>
<reference evidence="1 2" key="1">
    <citation type="submission" date="2019-02" db="EMBL/GenBank/DDBJ databases">
        <title>Deep-cultivation of Planctomycetes and their phenomic and genomic characterization uncovers novel biology.</title>
        <authorList>
            <person name="Wiegand S."/>
            <person name="Jogler M."/>
            <person name="Boedeker C."/>
            <person name="Pinto D."/>
            <person name="Vollmers J."/>
            <person name="Rivas-Marin E."/>
            <person name="Kohn T."/>
            <person name="Peeters S.H."/>
            <person name="Heuer A."/>
            <person name="Rast P."/>
            <person name="Oberbeckmann S."/>
            <person name="Bunk B."/>
            <person name="Jeske O."/>
            <person name="Meyerdierks A."/>
            <person name="Storesund J.E."/>
            <person name="Kallscheuer N."/>
            <person name="Luecker S."/>
            <person name="Lage O.M."/>
            <person name="Pohl T."/>
            <person name="Merkel B.J."/>
            <person name="Hornburger P."/>
            <person name="Mueller R.-W."/>
            <person name="Bruemmer F."/>
            <person name="Labrenz M."/>
            <person name="Spormann A.M."/>
            <person name="Op Den Camp H."/>
            <person name="Overmann J."/>
            <person name="Amann R."/>
            <person name="Jetten M.S.M."/>
            <person name="Mascher T."/>
            <person name="Medema M.H."/>
            <person name="Devos D.P."/>
            <person name="Kaster A.-K."/>
            <person name="Ovreas L."/>
            <person name="Rohde M."/>
            <person name="Galperin M.Y."/>
            <person name="Jogler C."/>
        </authorList>
    </citation>
    <scope>NUCLEOTIDE SEQUENCE [LARGE SCALE GENOMIC DNA]</scope>
    <source>
        <strain evidence="1 2">Enr8</strain>
    </source>
</reference>
<accession>A0A5C5VKH5</accession>
<dbReference type="Proteomes" id="UP000318878">
    <property type="component" value="Unassembled WGS sequence"/>
</dbReference>
<evidence type="ECO:0000313" key="2">
    <source>
        <dbReference type="Proteomes" id="UP000318878"/>
    </source>
</evidence>
<proteinExistence type="predicted"/>
<dbReference type="EMBL" id="SJPF01000001">
    <property type="protein sequence ID" value="TWT38420.1"/>
    <property type="molecule type" value="Genomic_DNA"/>
</dbReference>
<organism evidence="1 2">
    <name type="scientific">Blastopirellula retiformator</name>
    <dbReference type="NCBI Taxonomy" id="2527970"/>
    <lineage>
        <taxon>Bacteria</taxon>
        <taxon>Pseudomonadati</taxon>
        <taxon>Planctomycetota</taxon>
        <taxon>Planctomycetia</taxon>
        <taxon>Pirellulales</taxon>
        <taxon>Pirellulaceae</taxon>
        <taxon>Blastopirellula</taxon>
    </lineage>
</organism>
<comment type="caution">
    <text evidence="1">The sequence shown here is derived from an EMBL/GenBank/DDBJ whole genome shotgun (WGS) entry which is preliminary data.</text>
</comment>
<evidence type="ECO:0000313" key="1">
    <source>
        <dbReference type="EMBL" id="TWT38420.1"/>
    </source>
</evidence>
<protein>
    <submittedName>
        <fullName evidence="1">Uncharacterized protein</fullName>
    </submittedName>
</protein>
<gene>
    <name evidence="1" type="ORF">Enr8_01120</name>
</gene>
<name>A0A5C5VKH5_9BACT</name>